<dbReference type="Gene3D" id="3.30.460.40">
    <property type="match status" value="2"/>
</dbReference>
<dbReference type="InterPro" id="IPR019646">
    <property type="entry name" value="Aminoglyc_AdlTrfase"/>
</dbReference>
<proteinExistence type="predicted"/>
<dbReference type="EMBL" id="QKYN01000094">
    <property type="protein sequence ID" value="RAG83146.1"/>
    <property type="molecule type" value="Genomic_DNA"/>
</dbReference>
<name>A0A2X0IZ18_9ACTN</name>
<protein>
    <submittedName>
        <fullName evidence="1">Uncharacterized protein</fullName>
    </submittedName>
</protein>
<dbReference type="OrthoDB" id="9800567at2"/>
<comment type="caution">
    <text evidence="1">The sequence shown here is derived from an EMBL/GenBank/DDBJ whole genome shotgun (WGS) entry which is preliminary data.</text>
</comment>
<gene>
    <name evidence="1" type="ORF">DN069_23880</name>
</gene>
<accession>A0A2X0IZ18</accession>
<evidence type="ECO:0000313" key="2">
    <source>
        <dbReference type="Proteomes" id="UP000248889"/>
    </source>
</evidence>
<organism evidence="1 2">
    <name type="scientific">Streptacidiphilus pinicola</name>
    <dbReference type="NCBI Taxonomy" id="2219663"/>
    <lineage>
        <taxon>Bacteria</taxon>
        <taxon>Bacillati</taxon>
        <taxon>Actinomycetota</taxon>
        <taxon>Actinomycetes</taxon>
        <taxon>Kitasatosporales</taxon>
        <taxon>Streptomycetaceae</taxon>
        <taxon>Streptacidiphilus</taxon>
    </lineage>
</organism>
<dbReference type="Pfam" id="PF10706">
    <property type="entry name" value="Aminoglyc_resit"/>
    <property type="match status" value="1"/>
</dbReference>
<dbReference type="AlphaFoldDB" id="A0A2X0IZ18"/>
<evidence type="ECO:0000313" key="1">
    <source>
        <dbReference type="EMBL" id="RAG83146.1"/>
    </source>
</evidence>
<dbReference type="RefSeq" id="WP_111504090.1">
    <property type="nucleotide sequence ID" value="NZ_QKYN01000094.1"/>
</dbReference>
<sequence length="87" mass="9466">MEVAEVLGVYAGLAEAGVVVWVDGGWCVDALTGTGVLVERTVRCVAPEWMFRFKTAYPPAEKDLWDVRALAEQYGSEIPATHRGAEP</sequence>
<dbReference type="Proteomes" id="UP000248889">
    <property type="component" value="Unassembled WGS sequence"/>
</dbReference>
<keyword evidence="2" id="KW-1185">Reference proteome</keyword>
<reference evidence="1 2" key="1">
    <citation type="submission" date="2018-06" db="EMBL/GenBank/DDBJ databases">
        <title>Streptacidiphilus pinicola sp. nov., isolated from pine grove soil.</title>
        <authorList>
            <person name="Roh S.G."/>
            <person name="Park S."/>
            <person name="Kim M.-K."/>
            <person name="Yun B.-R."/>
            <person name="Park J."/>
            <person name="Kim M.J."/>
            <person name="Kim Y.S."/>
            <person name="Kim S.B."/>
        </authorList>
    </citation>
    <scope>NUCLEOTIDE SEQUENCE [LARGE SCALE GENOMIC DNA]</scope>
    <source>
        <strain evidence="1 2">MMS16-CNU450</strain>
    </source>
</reference>